<keyword evidence="4" id="KW-1185">Reference proteome</keyword>
<name>D5GFZ8_TUBMM</name>
<dbReference type="EMBL" id="FN430231">
    <property type="protein sequence ID" value="CAZ83441.1"/>
    <property type="molecule type" value="Genomic_DNA"/>
</dbReference>
<dbReference type="GO" id="GO:0003824">
    <property type="term" value="F:catalytic activity"/>
    <property type="evidence" value="ECO:0007669"/>
    <property type="project" value="InterPro"/>
</dbReference>
<feature type="domain" description="TIM-barrel" evidence="2">
    <location>
        <begin position="16"/>
        <end position="65"/>
    </location>
</feature>
<dbReference type="STRING" id="656061.D5GFZ8"/>
<dbReference type="InterPro" id="IPR013785">
    <property type="entry name" value="Aldolase_TIM"/>
</dbReference>
<gene>
    <name evidence="3" type="ORF">GSTUM_00007130001</name>
</gene>
<dbReference type="InterPro" id="IPR015813">
    <property type="entry name" value="Pyrv/PenolPyrv_kinase-like_dom"/>
</dbReference>
<accession>D5GFZ8</accession>
<organism evidence="3 4">
    <name type="scientific">Tuber melanosporum (strain Mel28)</name>
    <name type="common">Perigord black truffle</name>
    <dbReference type="NCBI Taxonomy" id="656061"/>
    <lineage>
        <taxon>Eukaryota</taxon>
        <taxon>Fungi</taxon>
        <taxon>Dikarya</taxon>
        <taxon>Ascomycota</taxon>
        <taxon>Pezizomycotina</taxon>
        <taxon>Pezizomycetes</taxon>
        <taxon>Pezizales</taxon>
        <taxon>Tuberaceae</taxon>
        <taxon>Tuber</taxon>
    </lineage>
</organism>
<evidence type="ECO:0000313" key="3">
    <source>
        <dbReference type="EMBL" id="CAZ83441.1"/>
    </source>
</evidence>
<dbReference type="InterPro" id="IPR009215">
    <property type="entry name" value="TIM-br_IGPS-like"/>
</dbReference>
<reference evidence="3 4" key="1">
    <citation type="journal article" date="2010" name="Nature">
        <title>Perigord black truffle genome uncovers evolutionary origins and mechanisms of symbiosis.</title>
        <authorList>
            <person name="Martin F."/>
            <person name="Kohler A."/>
            <person name="Murat C."/>
            <person name="Balestrini R."/>
            <person name="Coutinho P.M."/>
            <person name="Jaillon O."/>
            <person name="Montanini B."/>
            <person name="Morin E."/>
            <person name="Noel B."/>
            <person name="Percudani R."/>
            <person name="Porcel B."/>
            <person name="Rubini A."/>
            <person name="Amicucci A."/>
            <person name="Amselem J."/>
            <person name="Anthouard V."/>
            <person name="Arcioni S."/>
            <person name="Artiguenave F."/>
            <person name="Aury J.M."/>
            <person name="Ballario P."/>
            <person name="Bolchi A."/>
            <person name="Brenna A."/>
            <person name="Brun A."/>
            <person name="Buee M."/>
            <person name="Cantarel B."/>
            <person name="Chevalier G."/>
            <person name="Couloux A."/>
            <person name="Da Silva C."/>
            <person name="Denoeud F."/>
            <person name="Duplessis S."/>
            <person name="Ghignone S."/>
            <person name="Hilselberger B."/>
            <person name="Iotti M."/>
            <person name="Marcais B."/>
            <person name="Mello A."/>
            <person name="Miranda M."/>
            <person name="Pacioni G."/>
            <person name="Quesneville H."/>
            <person name="Riccioni C."/>
            <person name="Ruotolo R."/>
            <person name="Splivallo R."/>
            <person name="Stocchi V."/>
            <person name="Tisserant E."/>
            <person name="Viscomi A.R."/>
            <person name="Zambonelli A."/>
            <person name="Zampieri E."/>
            <person name="Henrissat B."/>
            <person name="Lebrun M.H."/>
            <person name="Paolocci F."/>
            <person name="Bonfante P."/>
            <person name="Ottonello S."/>
            <person name="Wincker P."/>
        </authorList>
    </citation>
    <scope>NUCLEOTIDE SEQUENCE [LARGE SCALE GENOMIC DNA]</scope>
    <source>
        <strain evidence="3 4">Mel28</strain>
    </source>
</reference>
<dbReference type="KEGG" id="tml:GSTUM_00007130001"/>
<evidence type="ECO:0000259" key="2">
    <source>
        <dbReference type="Pfam" id="PF09370"/>
    </source>
</evidence>
<protein>
    <submittedName>
        <fullName evidence="3">(Perigord truffle) hypothetical protein</fullName>
    </submittedName>
</protein>
<evidence type="ECO:0000256" key="1">
    <source>
        <dbReference type="SAM" id="MobiDB-lite"/>
    </source>
</evidence>
<dbReference type="InParanoid" id="D5GFZ8"/>
<dbReference type="HOGENOM" id="CLU_2727897_0_0_1"/>
<dbReference type="Proteomes" id="UP000006911">
    <property type="component" value="Unassembled WGS sequence"/>
</dbReference>
<sequence>MTARMQRPPATRAEALQRPRDTLASGGTIIRAGAGIGPTAKPTEAGGADLIIIYNSGRYRMAGRGR</sequence>
<evidence type="ECO:0000313" key="4">
    <source>
        <dbReference type="Proteomes" id="UP000006911"/>
    </source>
</evidence>
<dbReference type="RefSeq" id="XP_002839250.1">
    <property type="nucleotide sequence ID" value="XM_002839204.1"/>
</dbReference>
<dbReference type="InterPro" id="IPR051353">
    <property type="entry name" value="Tobamovirus_resist_UPF0261"/>
</dbReference>
<proteinExistence type="predicted"/>
<feature type="region of interest" description="Disordered" evidence="1">
    <location>
        <begin position="1"/>
        <end position="27"/>
    </location>
</feature>
<dbReference type="Pfam" id="PF09370">
    <property type="entry name" value="PEP_hydrolase"/>
    <property type="match status" value="1"/>
</dbReference>
<dbReference type="AlphaFoldDB" id="D5GFZ8"/>
<dbReference type="SUPFAM" id="SSF51621">
    <property type="entry name" value="Phosphoenolpyruvate/pyruvate domain"/>
    <property type="match status" value="1"/>
</dbReference>
<dbReference type="PANTHER" id="PTHR31862:SF1">
    <property type="entry name" value="UPF0261 DOMAIN PROTEIN (AFU_ORTHOLOGUE AFUA_1G10120)"/>
    <property type="match status" value="1"/>
</dbReference>
<dbReference type="PANTHER" id="PTHR31862">
    <property type="entry name" value="UPF0261 DOMAIN PROTEIN (AFU_ORTHOLOGUE AFUA_1G10120)"/>
    <property type="match status" value="1"/>
</dbReference>
<dbReference type="Gene3D" id="3.20.20.70">
    <property type="entry name" value="Aldolase class I"/>
    <property type="match status" value="1"/>
</dbReference>
<dbReference type="GeneID" id="9181810"/>